<keyword evidence="1" id="KW-0472">Membrane</keyword>
<dbReference type="Proteomes" id="UP000095332">
    <property type="component" value="Unassembled WGS sequence"/>
</dbReference>
<dbReference type="RefSeq" id="WP_005858250.1">
    <property type="nucleotide sequence ID" value="NZ_AP019729.1"/>
</dbReference>
<keyword evidence="1" id="KW-0812">Transmembrane</keyword>
<gene>
    <name evidence="3" type="ORF">ERS852380_01868</name>
    <name evidence="2" type="ORF">ERS852429_00035</name>
    <name evidence="4" type="ORF">ERS852560_02553</name>
    <name evidence="7" type="ORF">P2T59_02150</name>
    <name evidence="5" type="ORF">PN599_15250</name>
    <name evidence="6" type="ORF">PN612_15730</name>
</gene>
<evidence type="ECO:0000256" key="1">
    <source>
        <dbReference type="SAM" id="Phobius"/>
    </source>
</evidence>
<dbReference type="Proteomes" id="UP001211522">
    <property type="component" value="Unassembled WGS sequence"/>
</dbReference>
<dbReference type="EMBL" id="CZBM01000010">
    <property type="protein sequence ID" value="CUQ38570.1"/>
    <property type="molecule type" value="Genomic_DNA"/>
</dbReference>
<dbReference type="Proteomes" id="UP000095455">
    <property type="component" value="Unassembled WGS sequence"/>
</dbReference>
<dbReference type="Proteomes" id="UP000095591">
    <property type="component" value="Unassembled WGS sequence"/>
</dbReference>
<evidence type="ECO:0000313" key="9">
    <source>
        <dbReference type="Proteomes" id="UP000095455"/>
    </source>
</evidence>
<dbReference type="EMBL" id="CYXP01000001">
    <property type="protein sequence ID" value="CUM69170.1"/>
    <property type="molecule type" value="Genomic_DNA"/>
</dbReference>
<evidence type="ECO:0000313" key="3">
    <source>
        <dbReference type="EMBL" id="CUO25046.1"/>
    </source>
</evidence>
<dbReference type="GeneID" id="93525973"/>
<name>A0A173QU90_PARDI</name>
<dbReference type="Proteomes" id="UP001210126">
    <property type="component" value="Unassembled WGS sequence"/>
</dbReference>
<evidence type="ECO:0000313" key="10">
    <source>
        <dbReference type="Proteomes" id="UP000095591"/>
    </source>
</evidence>
<accession>A0A173QU90</accession>
<organism evidence="2 10">
    <name type="scientific">Parabacteroides distasonis</name>
    <dbReference type="NCBI Taxonomy" id="823"/>
    <lineage>
        <taxon>Bacteria</taxon>
        <taxon>Pseudomonadati</taxon>
        <taxon>Bacteroidota</taxon>
        <taxon>Bacteroidia</taxon>
        <taxon>Bacteroidales</taxon>
        <taxon>Tannerellaceae</taxon>
        <taxon>Parabacteroides</taxon>
    </lineage>
</organism>
<evidence type="ECO:0000313" key="4">
    <source>
        <dbReference type="EMBL" id="CUQ38570.1"/>
    </source>
</evidence>
<evidence type="ECO:0000313" key="7">
    <source>
        <dbReference type="EMBL" id="WET64799.1"/>
    </source>
</evidence>
<evidence type="ECO:0000313" key="8">
    <source>
        <dbReference type="Proteomes" id="UP000095332"/>
    </source>
</evidence>
<evidence type="ECO:0000313" key="2">
    <source>
        <dbReference type="EMBL" id="CUM69170.1"/>
    </source>
</evidence>
<reference evidence="5" key="2">
    <citation type="submission" date="2023-01" db="EMBL/GenBank/DDBJ databases">
        <title>Human gut microbiome strain richness.</title>
        <authorList>
            <person name="Chen-Liaw A."/>
        </authorList>
    </citation>
    <scope>NUCLEOTIDE SEQUENCE</scope>
    <source>
        <strain evidence="6">D35st1_E5_D35t1_190705</strain>
        <strain evidence="5">RTP21484st1_E5_RTP21484_190118</strain>
    </source>
</reference>
<dbReference type="AlphaFoldDB" id="A0A173QU90"/>
<dbReference type="EMBL" id="CYYK01000006">
    <property type="protein sequence ID" value="CUO25046.1"/>
    <property type="molecule type" value="Genomic_DNA"/>
</dbReference>
<dbReference type="Proteomes" id="UP001221009">
    <property type="component" value="Chromosome"/>
</dbReference>
<dbReference type="EMBL" id="JAQMPX010000112">
    <property type="protein sequence ID" value="MDB9139939.1"/>
    <property type="molecule type" value="Genomic_DNA"/>
</dbReference>
<evidence type="ECO:0000313" key="6">
    <source>
        <dbReference type="EMBL" id="MDB9139939.1"/>
    </source>
</evidence>
<sequence length="44" mass="5084">MEEYIDSIIRVGKILIGSIMVVFVLWYIVKDIVKAYGKDSHEPD</sequence>
<reference evidence="8 9" key="1">
    <citation type="submission" date="2015-09" db="EMBL/GenBank/DDBJ databases">
        <authorList>
            <consortium name="Pathogen Informatics"/>
        </authorList>
    </citation>
    <scope>NUCLEOTIDE SEQUENCE [LARGE SCALE GENOMIC DNA]</scope>
    <source>
        <strain evidence="3 9">2789STDY5608822</strain>
        <strain evidence="2 10">2789STDY5608872</strain>
        <strain evidence="4 8">2789STDY5834948</strain>
    </source>
</reference>
<keyword evidence="1" id="KW-1133">Transmembrane helix</keyword>
<reference evidence="7" key="3">
    <citation type="submission" date="2023-03" db="EMBL/GenBank/DDBJ databases">
        <title>Parabacteroides distasonis, a bacteria resistant against UC.</title>
        <authorList>
            <person name="Dai W."/>
        </authorList>
    </citation>
    <scope>NUCLEOTIDE SEQUENCE</scope>
    <source>
        <strain evidence="7">F1-28</strain>
    </source>
</reference>
<evidence type="ECO:0000313" key="5">
    <source>
        <dbReference type="EMBL" id="MDB9006352.1"/>
    </source>
</evidence>
<protein>
    <submittedName>
        <fullName evidence="2">Uncharacterized protein</fullName>
    </submittedName>
</protein>
<dbReference type="EMBL" id="CP120353">
    <property type="protein sequence ID" value="WET64799.1"/>
    <property type="molecule type" value="Genomic_DNA"/>
</dbReference>
<dbReference type="EMBL" id="JAQMPJ010000015">
    <property type="protein sequence ID" value="MDB9006352.1"/>
    <property type="molecule type" value="Genomic_DNA"/>
</dbReference>
<feature type="transmembrane region" description="Helical" evidence="1">
    <location>
        <begin position="12"/>
        <end position="29"/>
    </location>
</feature>
<proteinExistence type="predicted"/>